<dbReference type="GO" id="GO:0004519">
    <property type="term" value="F:endonuclease activity"/>
    <property type="evidence" value="ECO:0007669"/>
    <property type="project" value="UniProtKB-KW"/>
</dbReference>
<dbReference type="CDD" id="cd00085">
    <property type="entry name" value="HNHc"/>
    <property type="match status" value="1"/>
</dbReference>
<dbReference type="InterPro" id="IPR003870">
    <property type="entry name" value="DUF222"/>
</dbReference>
<dbReference type="Pfam" id="PF02720">
    <property type="entry name" value="DUF222"/>
    <property type="match status" value="1"/>
</dbReference>
<organism evidence="3 4">
    <name type="scientific">Pseudarthrobacter enclensis</name>
    <dbReference type="NCBI Taxonomy" id="993070"/>
    <lineage>
        <taxon>Bacteria</taxon>
        <taxon>Bacillati</taxon>
        <taxon>Actinomycetota</taxon>
        <taxon>Actinomycetes</taxon>
        <taxon>Micrococcales</taxon>
        <taxon>Micrococcaceae</taxon>
        <taxon>Pseudarthrobacter</taxon>
    </lineage>
</organism>
<accession>A0A0V8IPK1</accession>
<comment type="caution">
    <text evidence="3">The sequence shown here is derived from an EMBL/GenBank/DDBJ whole genome shotgun (WGS) entry which is preliminary data.</text>
</comment>
<dbReference type="STRING" id="993070.AS031_08660"/>
<dbReference type="Proteomes" id="UP000053199">
    <property type="component" value="Unassembled WGS sequence"/>
</dbReference>
<evidence type="ECO:0000256" key="1">
    <source>
        <dbReference type="SAM" id="MobiDB-lite"/>
    </source>
</evidence>
<evidence type="ECO:0000313" key="4">
    <source>
        <dbReference type="Proteomes" id="UP000053199"/>
    </source>
</evidence>
<reference evidence="3 4" key="1">
    <citation type="journal article" date="2014" name="Arch. Microbiol.">
        <title>Arthrobacter enclensis sp. nov., isolated from sediment sample.</title>
        <authorList>
            <person name="Dastager S.G."/>
            <person name="Liu Q."/>
            <person name="Tang S.K."/>
            <person name="Krishnamurthi S."/>
            <person name="Lee J.C."/>
            <person name="Li W.J."/>
        </authorList>
    </citation>
    <scope>NUCLEOTIDE SEQUENCE [LARGE SCALE GENOMIC DNA]</scope>
    <source>
        <strain evidence="3 4">NIO-1008</strain>
    </source>
</reference>
<dbReference type="InterPro" id="IPR003615">
    <property type="entry name" value="HNH_nuc"/>
</dbReference>
<dbReference type="SMART" id="SM00507">
    <property type="entry name" value="HNHc"/>
    <property type="match status" value="1"/>
</dbReference>
<keyword evidence="3" id="KW-0540">Nuclease</keyword>
<dbReference type="OrthoDB" id="5197219at2"/>
<evidence type="ECO:0000259" key="2">
    <source>
        <dbReference type="SMART" id="SM00507"/>
    </source>
</evidence>
<feature type="compositionally biased region" description="Polar residues" evidence="1">
    <location>
        <begin position="465"/>
        <end position="492"/>
    </location>
</feature>
<keyword evidence="3" id="KW-0255">Endonuclease</keyword>
<protein>
    <submittedName>
        <fullName evidence="3">Endonuclease</fullName>
    </submittedName>
</protein>
<dbReference type="RefSeq" id="WP_058267747.1">
    <property type="nucleotide sequence ID" value="NZ_FMAZ01000003.1"/>
</dbReference>
<dbReference type="EMBL" id="LNQM01000003">
    <property type="protein sequence ID" value="KSU76675.1"/>
    <property type="molecule type" value="Genomic_DNA"/>
</dbReference>
<dbReference type="AlphaFoldDB" id="A0A0V8IPK1"/>
<keyword evidence="4" id="KW-1185">Reference proteome</keyword>
<sequence>METSLVVDAGGGAGVAAAVASVAGLVDQLSEVVTPPLSRRRSGVSAEGDPLGALAERCLSGLEVLARVEAAAAAVKVRLVAAYASVSEVLEGPVSGAFEASAREKCLVAEVAGVLTVGEGAASNLLGEAHALTTSLPLALDALQAGTISWQHARVLADETSGLDPVRVAALEAHFFDPQAPNPARGAVPGELVPSRFRRKVRSWRERQYPDTLEVRHALAVADRRMEYRPEPDGMARISLLLPGGTACAIWNKATAIGRGLQGPGEVRTLPQLRADVGANLLLGETGPDLRKLPSPKADVLVVVPVLSTLGVTDEPGEVDGYGPVPASVARRLVGEGAGSLYRLLVDPRDGAPLEIGRRSYRLPEGLKKWLRVRDGKCTFPGCSNHTTDNENDHLTAWEHGGATGVSNLGQVCPKHHRLKHQSRWTPTPATKDEPPGWTSPTGRHYPAEQPDRTPPIIPPELWPASSTGLQQPSSTAPSPDNSTGLPDNSTGLPLDSPTGLRPVGSTGLHPGNSTGDFPVGPAEPDAELSLLERIITTYLAA</sequence>
<evidence type="ECO:0000313" key="3">
    <source>
        <dbReference type="EMBL" id="KSU76675.1"/>
    </source>
</evidence>
<gene>
    <name evidence="3" type="ORF">AS031_08660</name>
</gene>
<dbReference type="Gene3D" id="1.10.30.50">
    <property type="match status" value="1"/>
</dbReference>
<keyword evidence="3" id="KW-0378">Hydrolase</keyword>
<feature type="compositionally biased region" description="Pro residues" evidence="1">
    <location>
        <begin position="453"/>
        <end position="462"/>
    </location>
</feature>
<proteinExistence type="predicted"/>
<name>A0A0V8IPK1_9MICC</name>
<feature type="region of interest" description="Disordered" evidence="1">
    <location>
        <begin position="415"/>
        <end position="524"/>
    </location>
</feature>
<feature type="domain" description="HNH nuclease" evidence="2">
    <location>
        <begin position="366"/>
        <end position="418"/>
    </location>
</feature>